<dbReference type="InterPro" id="IPR050465">
    <property type="entry name" value="UPF0194_transport"/>
</dbReference>
<comment type="caution">
    <text evidence="5">The sequence shown here is derived from an EMBL/GenBank/DDBJ whole genome shotgun (WGS) entry which is preliminary data.</text>
</comment>
<keyword evidence="2 3" id="KW-0175">Coiled coil</keyword>
<feature type="transmembrane region" description="Helical" evidence="4">
    <location>
        <begin position="19"/>
        <end position="37"/>
    </location>
</feature>
<dbReference type="EMBL" id="JAEQMY010000026">
    <property type="protein sequence ID" value="MBL0405687.1"/>
    <property type="molecule type" value="Genomic_DNA"/>
</dbReference>
<keyword evidence="4" id="KW-0812">Transmembrane</keyword>
<organism evidence="5 6">
    <name type="scientific">Microvirga aerilata</name>
    <dbReference type="NCBI Taxonomy" id="670292"/>
    <lineage>
        <taxon>Bacteria</taxon>
        <taxon>Pseudomonadati</taxon>
        <taxon>Pseudomonadota</taxon>
        <taxon>Alphaproteobacteria</taxon>
        <taxon>Hyphomicrobiales</taxon>
        <taxon>Methylobacteriaceae</taxon>
        <taxon>Microvirga</taxon>
    </lineage>
</organism>
<dbReference type="SUPFAM" id="SSF111369">
    <property type="entry name" value="HlyD-like secretion proteins"/>
    <property type="match status" value="1"/>
</dbReference>
<dbReference type="Gene3D" id="2.40.30.170">
    <property type="match status" value="1"/>
</dbReference>
<dbReference type="GO" id="GO:0030313">
    <property type="term" value="C:cell envelope"/>
    <property type="evidence" value="ECO:0007669"/>
    <property type="project" value="UniProtKB-SubCell"/>
</dbReference>
<dbReference type="Gene3D" id="1.10.287.470">
    <property type="entry name" value="Helix hairpin bin"/>
    <property type="match status" value="1"/>
</dbReference>
<dbReference type="PANTHER" id="PTHR32347">
    <property type="entry name" value="EFFLUX SYSTEM COMPONENT YKNX-RELATED"/>
    <property type="match status" value="1"/>
</dbReference>
<gene>
    <name evidence="5" type="ORF">JKG68_17135</name>
</gene>
<comment type="subcellular location">
    <subcellularLocation>
        <location evidence="1">Cell envelope</location>
    </subcellularLocation>
</comment>
<dbReference type="Gene3D" id="2.40.50.100">
    <property type="match status" value="1"/>
</dbReference>
<dbReference type="SUPFAM" id="SSF51230">
    <property type="entry name" value="Single hybrid motif"/>
    <property type="match status" value="1"/>
</dbReference>
<evidence type="ECO:0000256" key="4">
    <source>
        <dbReference type="SAM" id="Phobius"/>
    </source>
</evidence>
<reference evidence="5" key="1">
    <citation type="submission" date="2021-01" db="EMBL/GenBank/DDBJ databases">
        <title>Microvirga sp.</title>
        <authorList>
            <person name="Kim M.K."/>
        </authorList>
    </citation>
    <scope>NUCLEOTIDE SEQUENCE</scope>
    <source>
        <strain evidence="5">5420S-16</strain>
    </source>
</reference>
<name>A0A936ZEI7_9HYPH</name>
<evidence type="ECO:0000256" key="1">
    <source>
        <dbReference type="ARBA" id="ARBA00004196"/>
    </source>
</evidence>
<dbReference type="InterPro" id="IPR011053">
    <property type="entry name" value="Single_hybrid_motif"/>
</dbReference>
<evidence type="ECO:0000256" key="2">
    <source>
        <dbReference type="ARBA" id="ARBA00023054"/>
    </source>
</evidence>
<feature type="coiled-coil region" evidence="3">
    <location>
        <begin position="87"/>
        <end position="114"/>
    </location>
</feature>
<dbReference type="RefSeq" id="WP_202061942.1">
    <property type="nucleotide sequence ID" value="NZ_JAEQMY010000026.1"/>
</dbReference>
<keyword evidence="4" id="KW-0472">Membrane</keyword>
<keyword evidence="4" id="KW-1133">Transmembrane helix</keyword>
<dbReference type="AlphaFoldDB" id="A0A936ZEI7"/>
<evidence type="ECO:0000313" key="6">
    <source>
        <dbReference type="Proteomes" id="UP000605848"/>
    </source>
</evidence>
<proteinExistence type="predicted"/>
<keyword evidence="6" id="KW-1185">Reference proteome</keyword>
<evidence type="ECO:0000313" key="5">
    <source>
        <dbReference type="EMBL" id="MBL0405687.1"/>
    </source>
</evidence>
<dbReference type="PANTHER" id="PTHR32347:SF23">
    <property type="entry name" value="BLL5650 PROTEIN"/>
    <property type="match status" value="1"/>
</dbReference>
<protein>
    <submittedName>
        <fullName evidence="5">HlyD family efflux transporter periplasmic adaptor subunit</fullName>
    </submittedName>
</protein>
<accession>A0A936ZEI7</accession>
<evidence type="ECO:0000256" key="3">
    <source>
        <dbReference type="SAM" id="Coils"/>
    </source>
</evidence>
<sequence>MSDNQLQASSVVWKRLKKVLVLGTVMIGGGSAVAYGLSGDKFVLTADDLVAQEKVVVASPFDARVRQVLVKPGDHVEAGDRIAVVESATLSRTMAELSSEKARLQARVAQLKGRQGVVKRLLPLVEQNALVAADYLEDMQQAKSRGLAVEKTLQEVSTQSLASSERALTLSAEQTSLDTELKGAQEALKEIQASYANLQSIYEQGVLRAPVAGTIGATVGSVGEVLAPGTSKVAQIHTGEPYVLAYLPDSYLFDVEEGQPVAVKARGQTITAHIQKVLPVTEALPSEFQNPNRARTRGQMVRIQLEDKANFAVDQKIEVTSCYVTGCKTGFTDVVRKIGNSVIAWANGAIQEGRISDALLTRSDGRPAT</sequence>
<dbReference type="Proteomes" id="UP000605848">
    <property type="component" value="Unassembled WGS sequence"/>
</dbReference>